<dbReference type="GO" id="GO:0016836">
    <property type="term" value="F:hydro-lyase activity"/>
    <property type="evidence" value="ECO:0007669"/>
    <property type="project" value="UniProtKB-ARBA"/>
</dbReference>
<dbReference type="EMBL" id="DXBN01000149">
    <property type="protein sequence ID" value="HIZ53634.1"/>
    <property type="molecule type" value="Genomic_DNA"/>
</dbReference>
<dbReference type="AlphaFoldDB" id="A0A9D2F7M2"/>
<dbReference type="Gene3D" id="1.10.12.10">
    <property type="entry name" value="Lyase 2-enoyl-coa Hydratase, Chain A, domain 2"/>
    <property type="match status" value="1"/>
</dbReference>
<evidence type="ECO:0000313" key="5">
    <source>
        <dbReference type="Proteomes" id="UP000824063"/>
    </source>
</evidence>
<dbReference type="FunFam" id="3.90.226.10:FF:000009">
    <property type="entry name" value="Carnitinyl-CoA dehydratase"/>
    <property type="match status" value="1"/>
</dbReference>
<evidence type="ECO:0000256" key="2">
    <source>
        <dbReference type="ARBA" id="ARBA00023239"/>
    </source>
</evidence>
<dbReference type="PANTHER" id="PTHR11941">
    <property type="entry name" value="ENOYL-COA HYDRATASE-RELATED"/>
    <property type="match status" value="1"/>
</dbReference>
<dbReference type="FunFam" id="1.10.12.10:FF:000001">
    <property type="entry name" value="Probable enoyl-CoA hydratase, mitochondrial"/>
    <property type="match status" value="1"/>
</dbReference>
<sequence length="261" mass="28096">MENVNLVELTIEAGIAFVTISRPKALNALSTAVMAELEERLDAIENDPEVQVVIVTGAGDKSFVAGADIVEMKDKTVMEGREFSAFGNRVFSRLANLRQPTIAAVNGFALGGGCELALACDIRIGAENAVFGQPEVGLGIIPGFGGTQRLSRLVGLGYAKEMIFTGRTVKAEEAKTIGLLNRVVTSEALRDEAVKMAQKIQKNAPFAVEFSKEVINLGYEMEINAALKLEAEQFGSLFSTEDQTQGMEAFVAKQKATFNRK</sequence>
<dbReference type="GO" id="GO:0006635">
    <property type="term" value="P:fatty acid beta-oxidation"/>
    <property type="evidence" value="ECO:0007669"/>
    <property type="project" value="TreeGrafter"/>
</dbReference>
<keyword evidence="2" id="KW-0456">Lyase</keyword>
<dbReference type="Gene3D" id="3.90.226.10">
    <property type="entry name" value="2-enoyl-CoA Hydratase, Chain A, domain 1"/>
    <property type="match status" value="1"/>
</dbReference>
<gene>
    <name evidence="4" type="ORF">IAA20_06820</name>
</gene>
<dbReference type="SUPFAM" id="SSF52096">
    <property type="entry name" value="ClpP/crotonase"/>
    <property type="match status" value="1"/>
</dbReference>
<evidence type="ECO:0000313" key="4">
    <source>
        <dbReference type="EMBL" id="HIZ53634.1"/>
    </source>
</evidence>
<organism evidence="4 5">
    <name type="scientific">Candidatus Enterococcus avicola</name>
    <dbReference type="NCBI Taxonomy" id="2838561"/>
    <lineage>
        <taxon>Bacteria</taxon>
        <taxon>Bacillati</taxon>
        <taxon>Bacillota</taxon>
        <taxon>Bacilli</taxon>
        <taxon>Lactobacillales</taxon>
        <taxon>Enterococcaceae</taxon>
        <taxon>Enterococcus</taxon>
    </lineage>
</organism>
<dbReference type="PANTHER" id="PTHR11941:SF54">
    <property type="entry name" value="ENOYL-COA HYDRATASE, MITOCHONDRIAL"/>
    <property type="match status" value="1"/>
</dbReference>
<reference evidence="4" key="2">
    <citation type="submission" date="2021-04" db="EMBL/GenBank/DDBJ databases">
        <authorList>
            <person name="Gilroy R."/>
        </authorList>
    </citation>
    <scope>NUCLEOTIDE SEQUENCE</scope>
    <source>
        <strain evidence="4">CHK172-16539</strain>
    </source>
</reference>
<dbReference type="PROSITE" id="PS00166">
    <property type="entry name" value="ENOYL_COA_HYDRATASE"/>
    <property type="match status" value="1"/>
</dbReference>
<dbReference type="InterPro" id="IPR029045">
    <property type="entry name" value="ClpP/crotonase-like_dom_sf"/>
</dbReference>
<name>A0A9D2F7M2_9ENTE</name>
<dbReference type="Pfam" id="PF00378">
    <property type="entry name" value="ECH_1"/>
    <property type="match status" value="1"/>
</dbReference>
<comment type="similarity">
    <text evidence="1 3">Belongs to the enoyl-CoA hydratase/isomerase family.</text>
</comment>
<accession>A0A9D2F7M2</accession>
<reference evidence="4" key="1">
    <citation type="journal article" date="2021" name="PeerJ">
        <title>Extensive microbial diversity within the chicken gut microbiome revealed by metagenomics and culture.</title>
        <authorList>
            <person name="Gilroy R."/>
            <person name="Ravi A."/>
            <person name="Getino M."/>
            <person name="Pursley I."/>
            <person name="Horton D.L."/>
            <person name="Alikhan N.F."/>
            <person name="Baker D."/>
            <person name="Gharbi K."/>
            <person name="Hall N."/>
            <person name="Watson M."/>
            <person name="Adriaenssens E.M."/>
            <person name="Foster-Nyarko E."/>
            <person name="Jarju S."/>
            <person name="Secka A."/>
            <person name="Antonio M."/>
            <person name="Oren A."/>
            <person name="Chaudhuri R.R."/>
            <person name="La Ragione R."/>
            <person name="Hildebrand F."/>
            <person name="Pallen M.J."/>
        </authorList>
    </citation>
    <scope>NUCLEOTIDE SEQUENCE</scope>
    <source>
        <strain evidence="4">CHK172-16539</strain>
    </source>
</reference>
<evidence type="ECO:0000256" key="1">
    <source>
        <dbReference type="ARBA" id="ARBA00005254"/>
    </source>
</evidence>
<dbReference type="InterPro" id="IPR001753">
    <property type="entry name" value="Enoyl-CoA_hydra/iso"/>
</dbReference>
<dbReference type="CDD" id="cd06558">
    <property type="entry name" value="crotonase-like"/>
    <property type="match status" value="1"/>
</dbReference>
<dbReference type="InterPro" id="IPR018376">
    <property type="entry name" value="Enoyl-CoA_hyd/isom_CS"/>
</dbReference>
<evidence type="ECO:0000256" key="3">
    <source>
        <dbReference type="RuleBase" id="RU003707"/>
    </source>
</evidence>
<comment type="caution">
    <text evidence="4">The sequence shown here is derived from an EMBL/GenBank/DDBJ whole genome shotgun (WGS) entry which is preliminary data.</text>
</comment>
<dbReference type="InterPro" id="IPR014748">
    <property type="entry name" value="Enoyl-CoA_hydra_C"/>
</dbReference>
<protein>
    <submittedName>
        <fullName evidence="4">Enoyl-CoA hydratase/isomerase family protein</fullName>
    </submittedName>
</protein>
<proteinExistence type="inferred from homology"/>
<dbReference type="Proteomes" id="UP000824063">
    <property type="component" value="Unassembled WGS sequence"/>
</dbReference>